<comment type="caution">
    <text evidence="2">The sequence shown here is derived from an EMBL/GenBank/DDBJ whole genome shotgun (WGS) entry which is preliminary data.</text>
</comment>
<protein>
    <submittedName>
        <fullName evidence="2">Uncharacterized protein</fullName>
    </submittedName>
</protein>
<feature type="region of interest" description="Disordered" evidence="1">
    <location>
        <begin position="1"/>
        <end position="33"/>
    </location>
</feature>
<evidence type="ECO:0000313" key="2">
    <source>
        <dbReference type="EMBL" id="MFD1785613.1"/>
    </source>
</evidence>
<evidence type="ECO:0000313" key="3">
    <source>
        <dbReference type="Proteomes" id="UP001597237"/>
    </source>
</evidence>
<evidence type="ECO:0000256" key="1">
    <source>
        <dbReference type="SAM" id="MobiDB-lite"/>
    </source>
</evidence>
<accession>A0ABW4N671</accession>
<keyword evidence="3" id="KW-1185">Reference proteome</keyword>
<dbReference type="Proteomes" id="UP001597237">
    <property type="component" value="Unassembled WGS sequence"/>
</dbReference>
<gene>
    <name evidence="2" type="ORF">ACFSC0_19615</name>
</gene>
<proteinExistence type="predicted"/>
<dbReference type="EMBL" id="JBHUEY010000012">
    <property type="protein sequence ID" value="MFD1785613.1"/>
    <property type="molecule type" value="Genomic_DNA"/>
</dbReference>
<dbReference type="RefSeq" id="WP_377281652.1">
    <property type="nucleotide sequence ID" value="NZ_JBHRSI010000004.1"/>
</dbReference>
<sequence>MRPPEGLRGRGPPSAEARAAGAAPSQGRGIVAPRDAIGGAGARRVQHLGSKAGDAGCLQALEAGVHARPVSVGAAELGAEQPFRLGPRLRGAAANGLQNLRWKVASVGRRSGSAWRQGRTRASRSGSGSAFGSKRPERFFQSRRETEMLPLAARDVDENAGAFAEAPARRNGEARLAGDGVSRAVRQGEVPNASGLQEVCF</sequence>
<name>A0ABW4N671_9CAUL</name>
<feature type="region of interest" description="Disordered" evidence="1">
    <location>
        <begin position="113"/>
        <end position="139"/>
    </location>
</feature>
<feature type="compositionally biased region" description="Low complexity" evidence="1">
    <location>
        <begin position="123"/>
        <end position="133"/>
    </location>
</feature>
<reference evidence="3" key="1">
    <citation type="journal article" date="2019" name="Int. J. Syst. Evol. Microbiol.">
        <title>The Global Catalogue of Microorganisms (GCM) 10K type strain sequencing project: providing services to taxonomists for standard genome sequencing and annotation.</title>
        <authorList>
            <consortium name="The Broad Institute Genomics Platform"/>
            <consortium name="The Broad Institute Genome Sequencing Center for Infectious Disease"/>
            <person name="Wu L."/>
            <person name="Ma J."/>
        </authorList>
    </citation>
    <scope>NUCLEOTIDE SEQUENCE [LARGE SCALE GENOMIC DNA]</scope>
    <source>
        <strain evidence="3">DFY28</strain>
    </source>
</reference>
<feature type="compositionally biased region" description="Low complexity" evidence="1">
    <location>
        <begin position="9"/>
        <end position="29"/>
    </location>
</feature>
<organism evidence="2 3">
    <name type="scientific">Phenylobacterium terrae</name>
    <dbReference type="NCBI Taxonomy" id="2665495"/>
    <lineage>
        <taxon>Bacteria</taxon>
        <taxon>Pseudomonadati</taxon>
        <taxon>Pseudomonadota</taxon>
        <taxon>Alphaproteobacteria</taxon>
        <taxon>Caulobacterales</taxon>
        <taxon>Caulobacteraceae</taxon>
        <taxon>Phenylobacterium</taxon>
    </lineage>
</organism>